<evidence type="ECO:0000313" key="1">
    <source>
        <dbReference type="EMBL" id="OXU17183.1"/>
    </source>
</evidence>
<evidence type="ECO:0000313" key="2">
    <source>
        <dbReference type="Proteomes" id="UP000215335"/>
    </source>
</evidence>
<accession>A0A232EFR1</accession>
<protein>
    <submittedName>
        <fullName evidence="1">Uncharacterized protein</fullName>
    </submittedName>
</protein>
<gene>
    <name evidence="1" type="ORF">TSAR_001781</name>
</gene>
<comment type="caution">
    <text evidence="1">The sequence shown here is derived from an EMBL/GenBank/DDBJ whole genome shotgun (WGS) entry which is preliminary data.</text>
</comment>
<dbReference type="Proteomes" id="UP000215335">
    <property type="component" value="Unassembled WGS sequence"/>
</dbReference>
<proteinExistence type="predicted"/>
<dbReference type="EMBL" id="NNAY01004955">
    <property type="protein sequence ID" value="OXU17183.1"/>
    <property type="molecule type" value="Genomic_DNA"/>
</dbReference>
<name>A0A232EFR1_9HYME</name>
<organism evidence="1 2">
    <name type="scientific">Trichomalopsis sarcophagae</name>
    <dbReference type="NCBI Taxonomy" id="543379"/>
    <lineage>
        <taxon>Eukaryota</taxon>
        <taxon>Metazoa</taxon>
        <taxon>Ecdysozoa</taxon>
        <taxon>Arthropoda</taxon>
        <taxon>Hexapoda</taxon>
        <taxon>Insecta</taxon>
        <taxon>Pterygota</taxon>
        <taxon>Neoptera</taxon>
        <taxon>Endopterygota</taxon>
        <taxon>Hymenoptera</taxon>
        <taxon>Apocrita</taxon>
        <taxon>Proctotrupomorpha</taxon>
        <taxon>Chalcidoidea</taxon>
        <taxon>Pteromalidae</taxon>
        <taxon>Pteromalinae</taxon>
        <taxon>Trichomalopsis</taxon>
    </lineage>
</organism>
<reference evidence="1 2" key="1">
    <citation type="journal article" date="2017" name="Curr. Biol.">
        <title>The Evolution of Venom by Co-option of Single-Copy Genes.</title>
        <authorList>
            <person name="Martinson E.O."/>
            <person name="Mrinalini"/>
            <person name="Kelkar Y.D."/>
            <person name="Chang C.H."/>
            <person name="Werren J.H."/>
        </authorList>
    </citation>
    <scope>NUCLEOTIDE SEQUENCE [LARGE SCALE GENOMIC DNA]</scope>
    <source>
        <strain evidence="1 2">Alberta</strain>
        <tissue evidence="1">Whole body</tissue>
    </source>
</reference>
<sequence length="12" mass="1402">MYNSIDVTPKYA</sequence>
<keyword evidence="2" id="KW-1185">Reference proteome</keyword>